<dbReference type="EMBL" id="JAYMRU010000003">
    <property type="protein sequence ID" value="MEM5399751.1"/>
    <property type="molecule type" value="Genomic_DNA"/>
</dbReference>
<comment type="caution">
    <text evidence="1">The sequence shown here is derived from an EMBL/GenBank/DDBJ whole genome shotgun (WGS) entry which is preliminary data.</text>
</comment>
<proteinExistence type="predicted"/>
<evidence type="ECO:0000313" key="1">
    <source>
        <dbReference type="EMBL" id="MEM5399751.1"/>
    </source>
</evidence>
<organism evidence="1 2">
    <name type="scientific">Paraburkholderia unamae</name>
    <dbReference type="NCBI Taxonomy" id="219649"/>
    <lineage>
        <taxon>Bacteria</taxon>
        <taxon>Pseudomonadati</taxon>
        <taxon>Pseudomonadota</taxon>
        <taxon>Betaproteobacteria</taxon>
        <taxon>Burkholderiales</taxon>
        <taxon>Burkholderiaceae</taxon>
        <taxon>Paraburkholderia</taxon>
    </lineage>
</organism>
<name>A0ACC6RDZ1_9BURK</name>
<reference evidence="1" key="1">
    <citation type="submission" date="2024-01" db="EMBL/GenBank/DDBJ databases">
        <title>The diversity of rhizobia nodulating Mimosa spp. in eleven states of Brazil covering several biomes is determined by host plant, location, and edaphic factors.</title>
        <authorList>
            <person name="Rouws L."/>
            <person name="Barauna A."/>
            <person name="Beukes C."/>
            <person name="De Faria S.M."/>
            <person name="Gross E."/>
            <person name="Dos Reis Junior F.B."/>
            <person name="Simon M."/>
            <person name="Maluk M."/>
            <person name="Odee D.W."/>
            <person name="Kenicer G."/>
            <person name="Young J.P.W."/>
            <person name="Reis V.M."/>
            <person name="Zilli J."/>
            <person name="James E.K."/>
        </authorList>
    </citation>
    <scope>NUCLEOTIDE SEQUENCE</scope>
    <source>
        <strain evidence="1">JPY452</strain>
    </source>
</reference>
<accession>A0ACC6RDZ1</accession>
<gene>
    <name evidence="1" type="ORF">VSR83_06555</name>
</gene>
<protein>
    <submittedName>
        <fullName evidence="1">SymE family type I addiction module toxin</fullName>
    </submittedName>
</protein>
<evidence type="ECO:0000313" key="2">
    <source>
        <dbReference type="Proteomes" id="UP001392318"/>
    </source>
</evidence>
<dbReference type="Proteomes" id="UP001392318">
    <property type="component" value="Unassembled WGS sequence"/>
</dbReference>
<sequence>MPKPVERTLRSKACCRVTIQQSWWYRKYSSRARNDPPLCHWLKLSGRWLEVAGFEPGQRVRSTVEDKRLVITPD</sequence>
<keyword evidence="2" id="KW-1185">Reference proteome</keyword>